<keyword evidence="3" id="KW-1185">Reference proteome</keyword>
<dbReference type="InterPro" id="IPR004148">
    <property type="entry name" value="BAR_dom"/>
</dbReference>
<sequence length="273" mass="31262">MASKENNEKSQASETNKGSNSCNTPKDTAKEPMEMAASGSGSQERGVFNRLYMKFGERVGTVKTSDFSDDFIALAKDADTYKDIIFDLSRSIMKALQHNRKFFDANEGSAMECEAPPGLDPFEVLAKSFVNVRNVFPCAKTMQVCENAVLQMAKAHRQLQMRGRNYTRRIRKFLNVTWMEWNEEREKLLKLRQEMDFARHEYTGHPDVGQQKKVEAAEALFRKQYERVYKQLSTLPEIMESHRLDVIYVLYELAEYNSACAVAAQPVANLCHD</sequence>
<dbReference type="Pfam" id="PF03114">
    <property type="entry name" value="BAR"/>
    <property type="match status" value="1"/>
</dbReference>
<dbReference type="Gene3D" id="1.20.1270.60">
    <property type="entry name" value="Arfaptin homology (AH) domain/BAR domain"/>
    <property type="match status" value="1"/>
</dbReference>
<evidence type="ECO:0000259" key="2">
    <source>
        <dbReference type="Pfam" id="PF03114"/>
    </source>
</evidence>
<evidence type="ECO:0000313" key="4">
    <source>
        <dbReference type="WBParaSite" id="L893_g20507.t1"/>
    </source>
</evidence>
<feature type="compositionally biased region" description="Polar residues" evidence="1">
    <location>
        <begin position="9"/>
        <end position="26"/>
    </location>
</feature>
<dbReference type="AlphaFoldDB" id="A0A1I7YWM9"/>
<dbReference type="InterPro" id="IPR027267">
    <property type="entry name" value="AH/BAR_dom_sf"/>
</dbReference>
<evidence type="ECO:0000256" key="1">
    <source>
        <dbReference type="SAM" id="MobiDB-lite"/>
    </source>
</evidence>
<evidence type="ECO:0000313" key="3">
    <source>
        <dbReference type="Proteomes" id="UP000095287"/>
    </source>
</evidence>
<accession>A0A1I7YWM9</accession>
<dbReference type="SUPFAM" id="SSF103657">
    <property type="entry name" value="BAR/IMD domain-like"/>
    <property type="match status" value="1"/>
</dbReference>
<dbReference type="Proteomes" id="UP000095287">
    <property type="component" value="Unplaced"/>
</dbReference>
<protein>
    <submittedName>
        <fullName evidence="4">BAR domain-containing protein</fullName>
    </submittedName>
</protein>
<organism evidence="3 4">
    <name type="scientific">Steinernema glaseri</name>
    <dbReference type="NCBI Taxonomy" id="37863"/>
    <lineage>
        <taxon>Eukaryota</taxon>
        <taxon>Metazoa</taxon>
        <taxon>Ecdysozoa</taxon>
        <taxon>Nematoda</taxon>
        <taxon>Chromadorea</taxon>
        <taxon>Rhabditida</taxon>
        <taxon>Tylenchina</taxon>
        <taxon>Panagrolaimomorpha</taxon>
        <taxon>Strongyloidoidea</taxon>
        <taxon>Steinernematidae</taxon>
        <taxon>Steinernema</taxon>
    </lineage>
</organism>
<feature type="region of interest" description="Disordered" evidence="1">
    <location>
        <begin position="1"/>
        <end position="42"/>
    </location>
</feature>
<dbReference type="GO" id="GO:0005737">
    <property type="term" value="C:cytoplasm"/>
    <property type="evidence" value="ECO:0007669"/>
    <property type="project" value="InterPro"/>
</dbReference>
<name>A0A1I7YWM9_9BILA</name>
<feature type="domain" description="BAR" evidence="2">
    <location>
        <begin position="48"/>
        <end position="237"/>
    </location>
</feature>
<proteinExistence type="predicted"/>
<reference evidence="4" key="1">
    <citation type="submission" date="2016-11" db="UniProtKB">
        <authorList>
            <consortium name="WormBaseParasite"/>
        </authorList>
    </citation>
    <scope>IDENTIFICATION</scope>
</reference>
<dbReference type="WBParaSite" id="L893_g20507.t1">
    <property type="protein sequence ID" value="L893_g20507.t1"/>
    <property type="gene ID" value="L893_g20507"/>
</dbReference>